<reference evidence="1 2" key="1">
    <citation type="submission" date="2017-05" db="EMBL/GenBank/DDBJ databases">
        <title>Vagococcus spp. assemblies.</title>
        <authorList>
            <person name="Gulvik C.A."/>
        </authorList>
    </citation>
    <scope>NUCLEOTIDE SEQUENCE [LARGE SCALE GENOMIC DNA]</scope>
    <source>
        <strain evidence="1 2">DSM 24756</strain>
    </source>
</reference>
<name>A0A430AKF7_9ENTE</name>
<comment type="caution">
    <text evidence="1">The sequence shown here is derived from an EMBL/GenBank/DDBJ whole genome shotgun (WGS) entry which is preliminary data.</text>
</comment>
<organism evidence="1 2">
    <name type="scientific">Vagococcus entomophilus</name>
    <dbReference type="NCBI Taxonomy" id="1160095"/>
    <lineage>
        <taxon>Bacteria</taxon>
        <taxon>Bacillati</taxon>
        <taxon>Bacillota</taxon>
        <taxon>Bacilli</taxon>
        <taxon>Lactobacillales</taxon>
        <taxon>Enterococcaceae</taxon>
        <taxon>Vagococcus</taxon>
    </lineage>
</organism>
<gene>
    <name evidence="1" type="ORF">CBF30_04445</name>
</gene>
<sequence>MDEVFKERATEKNSTLLLSEISLIDYFQLSDATAILLIWQTGVRLKALSSLTANHVDFDSGLLNCSGDI</sequence>
<dbReference type="AlphaFoldDB" id="A0A430AKF7"/>
<evidence type="ECO:0008006" key="3">
    <source>
        <dbReference type="Google" id="ProtNLM"/>
    </source>
</evidence>
<protein>
    <recommendedName>
        <fullName evidence="3">Tyr recombinase domain-containing protein</fullName>
    </recommendedName>
</protein>
<dbReference type="Proteomes" id="UP000288669">
    <property type="component" value="Unassembled WGS sequence"/>
</dbReference>
<proteinExistence type="predicted"/>
<evidence type="ECO:0000313" key="1">
    <source>
        <dbReference type="EMBL" id="RSU08493.1"/>
    </source>
</evidence>
<keyword evidence="2" id="KW-1185">Reference proteome</keyword>
<accession>A0A430AKF7</accession>
<dbReference type="EMBL" id="NGJZ01000001">
    <property type="protein sequence ID" value="RSU08493.1"/>
    <property type="molecule type" value="Genomic_DNA"/>
</dbReference>
<evidence type="ECO:0000313" key="2">
    <source>
        <dbReference type="Proteomes" id="UP000288669"/>
    </source>
</evidence>